<dbReference type="PANTHER" id="PTHR24100">
    <property type="entry name" value="BUTYROPHILIN"/>
    <property type="match status" value="1"/>
</dbReference>
<accession>A0A6P6NUS3</accession>
<keyword evidence="4" id="KW-1015">Disulfide bond</keyword>
<evidence type="ECO:0000256" key="4">
    <source>
        <dbReference type="ARBA" id="ARBA00023157"/>
    </source>
</evidence>
<evidence type="ECO:0000313" key="9">
    <source>
        <dbReference type="Proteomes" id="UP000515129"/>
    </source>
</evidence>
<dbReference type="InterPro" id="IPR003599">
    <property type="entry name" value="Ig_sub"/>
</dbReference>
<evidence type="ECO:0000256" key="3">
    <source>
        <dbReference type="ARBA" id="ARBA00023136"/>
    </source>
</evidence>
<name>A0A6P6NUS3_CARAU</name>
<feature type="domain" description="Ig-like" evidence="8">
    <location>
        <begin position="14"/>
        <end position="113"/>
    </location>
</feature>
<dbReference type="AlphaFoldDB" id="A0A6P6NUS3"/>
<dbReference type="GO" id="GO:0050852">
    <property type="term" value="P:T cell receptor signaling pathway"/>
    <property type="evidence" value="ECO:0007669"/>
    <property type="project" value="TreeGrafter"/>
</dbReference>
<dbReference type="FunFam" id="2.60.40.10:FF:000142">
    <property type="entry name" value="V-set domain-containing T-cell activation inhibitor 1"/>
    <property type="match status" value="1"/>
</dbReference>
<keyword evidence="5" id="KW-0325">Glycoprotein</keyword>
<dbReference type="Gene3D" id="2.60.40.10">
    <property type="entry name" value="Immunoglobulins"/>
    <property type="match status" value="3"/>
</dbReference>
<evidence type="ECO:0000313" key="10">
    <source>
        <dbReference type="RefSeq" id="XP_026112535.1"/>
    </source>
</evidence>
<evidence type="ECO:0000256" key="1">
    <source>
        <dbReference type="ARBA" id="ARBA00004370"/>
    </source>
</evidence>
<feature type="region of interest" description="Disordered" evidence="7">
    <location>
        <begin position="195"/>
        <end position="215"/>
    </location>
</feature>
<organism evidence="9 10">
    <name type="scientific">Carassius auratus</name>
    <name type="common">Goldfish</name>
    <dbReference type="NCBI Taxonomy" id="7957"/>
    <lineage>
        <taxon>Eukaryota</taxon>
        <taxon>Metazoa</taxon>
        <taxon>Chordata</taxon>
        <taxon>Craniata</taxon>
        <taxon>Vertebrata</taxon>
        <taxon>Euteleostomi</taxon>
        <taxon>Actinopterygii</taxon>
        <taxon>Neopterygii</taxon>
        <taxon>Teleostei</taxon>
        <taxon>Ostariophysi</taxon>
        <taxon>Cypriniformes</taxon>
        <taxon>Cyprinidae</taxon>
        <taxon>Cyprininae</taxon>
        <taxon>Carassius</taxon>
    </lineage>
</organism>
<feature type="domain" description="Ig-like" evidence="8">
    <location>
        <begin position="249"/>
        <end position="348"/>
    </location>
</feature>
<evidence type="ECO:0000256" key="7">
    <source>
        <dbReference type="SAM" id="MobiDB-lite"/>
    </source>
</evidence>
<dbReference type="InterPro" id="IPR013106">
    <property type="entry name" value="Ig_V-set"/>
</dbReference>
<dbReference type="InterPro" id="IPR036179">
    <property type="entry name" value="Ig-like_dom_sf"/>
</dbReference>
<dbReference type="SMART" id="SM00409">
    <property type="entry name" value="IG"/>
    <property type="match status" value="3"/>
</dbReference>
<reference evidence="10" key="1">
    <citation type="submission" date="2025-08" db="UniProtKB">
        <authorList>
            <consortium name="RefSeq"/>
        </authorList>
    </citation>
    <scope>IDENTIFICATION</scope>
    <source>
        <strain evidence="10">Wakin</strain>
        <tissue evidence="10">Muscle</tissue>
    </source>
</reference>
<keyword evidence="6" id="KW-0393">Immunoglobulin domain</keyword>
<dbReference type="PANTHER" id="PTHR24100:SF130">
    <property type="entry name" value="BUTYROPHILIN-LIKE PROTEIN 9"/>
    <property type="match status" value="1"/>
</dbReference>
<evidence type="ECO:0000259" key="8">
    <source>
        <dbReference type="PROSITE" id="PS50835"/>
    </source>
</evidence>
<feature type="compositionally biased region" description="Basic and acidic residues" evidence="7">
    <location>
        <begin position="379"/>
        <end position="399"/>
    </location>
</feature>
<dbReference type="Pfam" id="PF07686">
    <property type="entry name" value="V-set"/>
    <property type="match status" value="3"/>
</dbReference>
<dbReference type="SMART" id="SM00406">
    <property type="entry name" value="IGv"/>
    <property type="match status" value="3"/>
</dbReference>
<dbReference type="PROSITE" id="PS51257">
    <property type="entry name" value="PROKAR_LIPOPROTEIN"/>
    <property type="match status" value="1"/>
</dbReference>
<dbReference type="GeneID" id="113091315"/>
<protein>
    <submittedName>
        <fullName evidence="10">Butyrophilin-like protein 2 isoform X2</fullName>
    </submittedName>
</protein>
<dbReference type="PROSITE" id="PS50835">
    <property type="entry name" value="IG_LIKE"/>
    <property type="match status" value="3"/>
</dbReference>
<evidence type="ECO:0000256" key="5">
    <source>
        <dbReference type="ARBA" id="ARBA00023180"/>
    </source>
</evidence>
<gene>
    <name evidence="10" type="primary">LOC113091315</name>
</gene>
<dbReference type="GO" id="GO:0009897">
    <property type="term" value="C:external side of plasma membrane"/>
    <property type="evidence" value="ECO:0007669"/>
    <property type="project" value="TreeGrafter"/>
</dbReference>
<evidence type="ECO:0000256" key="2">
    <source>
        <dbReference type="ARBA" id="ARBA00022729"/>
    </source>
</evidence>
<proteinExistence type="predicted"/>
<feature type="compositionally biased region" description="Basic and acidic residues" evidence="7">
    <location>
        <begin position="200"/>
        <end position="215"/>
    </location>
</feature>
<feature type="domain" description="Ig-like" evidence="8">
    <location>
        <begin position="408"/>
        <end position="510"/>
    </location>
</feature>
<dbReference type="RefSeq" id="XP_026112535.1">
    <property type="nucleotide sequence ID" value="XM_026256750.1"/>
</dbReference>
<dbReference type="GO" id="GO:0001817">
    <property type="term" value="P:regulation of cytokine production"/>
    <property type="evidence" value="ECO:0007669"/>
    <property type="project" value="TreeGrafter"/>
</dbReference>
<dbReference type="InterPro" id="IPR007110">
    <property type="entry name" value="Ig-like_dom"/>
</dbReference>
<dbReference type="Proteomes" id="UP000515129">
    <property type="component" value="Unplaced"/>
</dbReference>
<dbReference type="GO" id="GO:1903037">
    <property type="term" value="P:regulation of leukocyte cell-cell adhesion"/>
    <property type="evidence" value="ECO:0007669"/>
    <property type="project" value="UniProtKB-ARBA"/>
</dbReference>
<dbReference type="InterPro" id="IPR050504">
    <property type="entry name" value="IgSF_BTN/MOG"/>
</dbReference>
<evidence type="ECO:0000256" key="6">
    <source>
        <dbReference type="ARBA" id="ARBA00023319"/>
    </source>
</evidence>
<comment type="subcellular location">
    <subcellularLocation>
        <location evidence="1">Membrane</location>
    </subcellularLocation>
</comment>
<dbReference type="GO" id="GO:0050863">
    <property type="term" value="P:regulation of T cell activation"/>
    <property type="evidence" value="ECO:0007669"/>
    <property type="project" value="UniProtKB-ARBA"/>
</dbReference>
<keyword evidence="3" id="KW-0472">Membrane</keyword>
<feature type="region of interest" description="Disordered" evidence="7">
    <location>
        <begin position="358"/>
        <end position="399"/>
    </location>
</feature>
<dbReference type="InterPro" id="IPR013783">
    <property type="entry name" value="Ig-like_fold"/>
</dbReference>
<sequence length="580" mass="65672">MAARSSNDFQLVIPERGERVKINAGSTLTVSCHLSPALSAVDMEISWFGEMSCICAYKNREMTQSVGYEGRASLFINDLPRGNVSLRVADFRESDLGVYMCRVIGRNETQQITVNVAEEVSAILKNQDFFTVNQKMGETSNKLSEHEGDSDNQLQDYKTGEPIYQLSIHSVYHSASGKDQCKDYKGETDNKLSSQYSKLDLSHKDEQPGDDIMGTKRKDSLRQVSYHNEENKGQHGMEDLKKNFQLVVPSTPEKPEVSLGADLIIPCHLSPEISAVDMEIRWSNETACVCLYKDRQVTEGVLFKDRVSLFTHKLSEGNVSLRLKNFRLSDIGNYHCQVISKDRRENITVRVRINPGVQSTSQSPIFPEENKDKRTRAPTNKESRHTSHQSESDEKQHENYSKSVSGGFQLVIPQTEAQISMGSEIIVPCHLTPEICAIGMQIKWFKETDCVCIYKNRHVIEGRSYRDRASLDTHVLERGNVSLHVNNFSVSDVGDYYCQVISGDTTQQITVGVRIKPEVQPAFQGQSIQLMLYEIDKIWTEVETGIMDESALMSEMKVNNVQELHQVMIRAYREGSLRWS</sequence>
<keyword evidence="2" id="KW-0732">Signal</keyword>
<dbReference type="GO" id="GO:0005102">
    <property type="term" value="F:signaling receptor binding"/>
    <property type="evidence" value="ECO:0007669"/>
    <property type="project" value="TreeGrafter"/>
</dbReference>
<dbReference type="SUPFAM" id="SSF48726">
    <property type="entry name" value="Immunoglobulin"/>
    <property type="match status" value="3"/>
</dbReference>
<keyword evidence="9" id="KW-1185">Reference proteome</keyword>